<dbReference type="EMBL" id="JAJAGO010000009">
    <property type="protein sequence ID" value="MCT2592069.1"/>
    <property type="molecule type" value="Genomic_DNA"/>
</dbReference>
<keyword evidence="5" id="KW-0560">Oxidoreductase</keyword>
<dbReference type="InterPro" id="IPR015345">
    <property type="entry name" value="Cytokinin_DH_FAD/cytokin-bd"/>
</dbReference>
<dbReference type="InterPro" id="IPR016169">
    <property type="entry name" value="FAD-bd_PCMH_sub2"/>
</dbReference>
<keyword evidence="10" id="KW-1185">Reference proteome</keyword>
<comment type="cofactor">
    <cofactor evidence="1">
        <name>FAD</name>
        <dbReference type="ChEBI" id="CHEBI:57692"/>
    </cofactor>
</comment>
<evidence type="ECO:0000256" key="6">
    <source>
        <dbReference type="SAM" id="MobiDB-lite"/>
    </source>
</evidence>
<dbReference type="InterPro" id="IPR016164">
    <property type="entry name" value="FAD-linked_Oxase-like_C"/>
</dbReference>
<dbReference type="PANTHER" id="PTHR13878">
    <property type="entry name" value="GULONOLACTONE OXIDASE"/>
    <property type="match status" value="1"/>
</dbReference>
<dbReference type="InterPro" id="IPR050432">
    <property type="entry name" value="FAD-linked_Oxidoreductases_BP"/>
</dbReference>
<evidence type="ECO:0000256" key="2">
    <source>
        <dbReference type="ARBA" id="ARBA00005466"/>
    </source>
</evidence>
<dbReference type="InterPro" id="IPR016167">
    <property type="entry name" value="FAD-bd_PCMH_sub1"/>
</dbReference>
<dbReference type="PROSITE" id="PS51387">
    <property type="entry name" value="FAD_PCMH"/>
    <property type="match status" value="1"/>
</dbReference>
<dbReference type="Gene3D" id="3.30.43.10">
    <property type="entry name" value="Uridine Diphospho-n-acetylenolpyruvylglucosamine Reductase, domain 2"/>
    <property type="match status" value="1"/>
</dbReference>
<evidence type="ECO:0000313" key="10">
    <source>
        <dbReference type="Proteomes" id="UP001156389"/>
    </source>
</evidence>
<dbReference type="InterPro" id="IPR016170">
    <property type="entry name" value="Cytok_DH_C_sf"/>
</dbReference>
<organism evidence="9 10">
    <name type="scientific">Streptomyces gossypii</name>
    <dbReference type="NCBI Taxonomy" id="2883101"/>
    <lineage>
        <taxon>Bacteria</taxon>
        <taxon>Bacillati</taxon>
        <taxon>Actinomycetota</taxon>
        <taxon>Actinomycetes</taxon>
        <taxon>Kitasatosporales</taxon>
        <taxon>Streptomycetaceae</taxon>
        <taxon>Streptomyces</taxon>
    </lineage>
</organism>
<protein>
    <submittedName>
        <fullName evidence="9">FAD-binding protein</fullName>
    </submittedName>
</protein>
<evidence type="ECO:0000313" key="9">
    <source>
        <dbReference type="EMBL" id="MCT2592069.1"/>
    </source>
</evidence>
<feature type="chain" id="PRO_5045524486" evidence="7">
    <location>
        <begin position="24"/>
        <end position="526"/>
    </location>
</feature>
<name>A0ABT2JX91_9ACTN</name>
<dbReference type="InterPro" id="IPR006311">
    <property type="entry name" value="TAT_signal"/>
</dbReference>
<sequence>MRPQPTRRTALNSLAGLAGVAGAAGAVVTGFHPSARAWATDRDSGGASHGGSPPWEAVPPLDGTLHTDDAARAAAADDFGHIVHRTPAAVLRPGSVDDIVTMVRYCGRHRIPVAPRGQAHATHGQAQTEAGLVIKTSPLADIGPVRHGSAGHGSAGHGTVTVGAGAKWSDVTKATLASGLTPPVFTDYLELSVGGTLSVGGLGGQTHQHGAQTDTVTELQVVTGAGELVRCSPTRHRDLFDAVRAGLGQCAIIVSATLRLVRAPRTVRHYLLPYTDLGTFLADQRLLVEQRRFSYVEGQIAADDTGAYRTYLLEAVAYGPPAGPEPDDELLLHGLRFDPAGKETEDLDYYSFLDRLGPVFTEQKESGLWDYAHPWLNLLLPGDATESLAGDILRDLTPDDVGPGGVVLLYPLQRKRLHTELLRMPPHDPTPYLLAVLRACPPDDHATVRRLLAANRTAYEAVRDHCGKRYPVGSIPTHPHDWPTHFGPTWPAFRAAKHRYDPHGVLTPGQRIFSDAGRRHRPDQST</sequence>
<dbReference type="SUPFAM" id="SSF56176">
    <property type="entry name" value="FAD-binding/transporter-associated domain-like"/>
    <property type="match status" value="1"/>
</dbReference>
<feature type="signal peptide" evidence="7">
    <location>
        <begin position="1"/>
        <end position="23"/>
    </location>
</feature>
<dbReference type="InterPro" id="IPR036318">
    <property type="entry name" value="FAD-bd_PCMH-like_sf"/>
</dbReference>
<dbReference type="Proteomes" id="UP001156389">
    <property type="component" value="Unassembled WGS sequence"/>
</dbReference>
<accession>A0ABT2JX91</accession>
<dbReference type="PROSITE" id="PS51318">
    <property type="entry name" value="TAT"/>
    <property type="match status" value="1"/>
</dbReference>
<dbReference type="PANTHER" id="PTHR13878:SF53">
    <property type="entry name" value="CYTOKININ DEHYDROGENASE 6"/>
    <property type="match status" value="1"/>
</dbReference>
<dbReference type="RefSeq" id="WP_260219409.1">
    <property type="nucleotide sequence ID" value="NZ_JAJAGO010000009.1"/>
</dbReference>
<keyword evidence="7" id="KW-0732">Signal</keyword>
<proteinExistence type="inferred from homology"/>
<feature type="region of interest" description="Disordered" evidence="6">
    <location>
        <begin position="504"/>
        <end position="526"/>
    </location>
</feature>
<comment type="similarity">
    <text evidence="2">Belongs to the oxygen-dependent FAD-linked oxidoreductase family.</text>
</comment>
<dbReference type="InterPro" id="IPR006094">
    <property type="entry name" value="Oxid_FAD_bind_N"/>
</dbReference>
<evidence type="ECO:0000256" key="5">
    <source>
        <dbReference type="ARBA" id="ARBA00023002"/>
    </source>
</evidence>
<comment type="caution">
    <text evidence="9">The sequence shown here is derived from an EMBL/GenBank/DDBJ whole genome shotgun (WGS) entry which is preliminary data.</text>
</comment>
<evidence type="ECO:0000256" key="1">
    <source>
        <dbReference type="ARBA" id="ARBA00001974"/>
    </source>
</evidence>
<feature type="domain" description="FAD-binding PCMH-type" evidence="8">
    <location>
        <begin position="83"/>
        <end position="263"/>
    </location>
</feature>
<evidence type="ECO:0000259" key="8">
    <source>
        <dbReference type="PROSITE" id="PS51387"/>
    </source>
</evidence>
<keyword evidence="4" id="KW-0274">FAD</keyword>
<evidence type="ECO:0000256" key="7">
    <source>
        <dbReference type="SAM" id="SignalP"/>
    </source>
</evidence>
<dbReference type="SUPFAM" id="SSF55103">
    <property type="entry name" value="FAD-linked oxidases, C-terminal domain"/>
    <property type="match status" value="1"/>
</dbReference>
<reference evidence="9 10" key="1">
    <citation type="submission" date="2021-10" db="EMBL/GenBank/DDBJ databases">
        <title>Streptomyces gossypii sp. nov., isolated from soil collected from cotton field.</title>
        <authorList>
            <person name="Ge X."/>
            <person name="Chen X."/>
            <person name="Liu W."/>
        </authorList>
    </citation>
    <scope>NUCLEOTIDE SEQUENCE [LARGE SCALE GENOMIC DNA]</scope>
    <source>
        <strain evidence="9 10">N2-109</strain>
    </source>
</reference>
<evidence type="ECO:0000256" key="4">
    <source>
        <dbReference type="ARBA" id="ARBA00022827"/>
    </source>
</evidence>
<dbReference type="InterPro" id="IPR016166">
    <property type="entry name" value="FAD-bd_PCMH"/>
</dbReference>
<dbReference type="Gene3D" id="3.30.465.10">
    <property type="match status" value="1"/>
</dbReference>
<gene>
    <name evidence="9" type="ORF">LHJ74_19545</name>
</gene>
<evidence type="ECO:0000256" key="3">
    <source>
        <dbReference type="ARBA" id="ARBA00022630"/>
    </source>
</evidence>
<dbReference type="Pfam" id="PF09265">
    <property type="entry name" value="Cytokin-bind"/>
    <property type="match status" value="1"/>
</dbReference>
<dbReference type="Pfam" id="PF01565">
    <property type="entry name" value="FAD_binding_4"/>
    <property type="match status" value="1"/>
</dbReference>
<keyword evidence="3" id="KW-0285">Flavoprotein</keyword>
<dbReference type="Gene3D" id="3.40.462.10">
    <property type="entry name" value="FAD-linked oxidases, C-terminal domain"/>
    <property type="match status" value="1"/>
</dbReference>